<dbReference type="Gene3D" id="1.25.40.10">
    <property type="entry name" value="Tetratricopeptide repeat domain"/>
    <property type="match status" value="1"/>
</dbReference>
<name>C0N236_9GAMM</name>
<keyword evidence="1" id="KW-0732">Signal</keyword>
<dbReference type="AlphaFoldDB" id="C0N236"/>
<dbReference type="HOGENOM" id="CLU_094914_0_0_6"/>
<evidence type="ECO:0000313" key="3">
    <source>
        <dbReference type="Proteomes" id="UP000004679"/>
    </source>
</evidence>
<accession>C0N236</accession>
<sequence length="223" mass="24603">MKYVIFSCFVFISASASSIALADAITDIKQLQKDWAQTNYKLTDTAQQTAFKTLVQQATSVVNRNPDTAEAFIWRGIIQSSYAGAKGGLGALSLAKAAKADFEQAMILNDKALNGSAYTSLGTLYFKVPGWPLGFGDDDKAETLLKKALTINPEGIDSNYFYGQFLYENRQYGLAERYLLKAQQAPARPDRPLADEGRHKEIEATLQQLHNQLNTKKHAGIIN</sequence>
<dbReference type="EMBL" id="GG657883">
    <property type="protein sequence ID" value="EEF81065.1"/>
    <property type="molecule type" value="Genomic_DNA"/>
</dbReference>
<evidence type="ECO:0008006" key="4">
    <source>
        <dbReference type="Google" id="ProtNLM"/>
    </source>
</evidence>
<reference evidence="2 3" key="1">
    <citation type="journal article" date="2011" name="J. Bacteriol.">
        <title>Draft genome sequence of the chemolithoheterotrophic, halophilic methylotroph Methylophaga thiooxydans DMS010.</title>
        <authorList>
            <person name="Boden R."/>
            <person name="Ferriera S."/>
            <person name="Johnson J."/>
            <person name="Kelly D.P."/>
            <person name="Murrell J.C."/>
            <person name="Schafer H."/>
        </authorList>
    </citation>
    <scope>NUCLEOTIDE SEQUENCE [LARGE SCALE GENOMIC DNA]</scope>
    <source>
        <strain evidence="2 3">DMS010</strain>
    </source>
</reference>
<dbReference type="SUPFAM" id="SSF48452">
    <property type="entry name" value="TPR-like"/>
    <property type="match status" value="1"/>
</dbReference>
<feature type="chain" id="PRO_5002900681" description="Tetratricopeptide repeat domain protein" evidence="1">
    <location>
        <begin position="23"/>
        <end position="223"/>
    </location>
</feature>
<gene>
    <name evidence="2" type="ORF">MDMS009_57</name>
</gene>
<dbReference type="Proteomes" id="UP000004679">
    <property type="component" value="Unassembled WGS sequence"/>
</dbReference>
<dbReference type="InterPro" id="IPR011990">
    <property type="entry name" value="TPR-like_helical_dom_sf"/>
</dbReference>
<evidence type="ECO:0000256" key="1">
    <source>
        <dbReference type="SAM" id="SignalP"/>
    </source>
</evidence>
<evidence type="ECO:0000313" key="2">
    <source>
        <dbReference type="EMBL" id="EEF81065.1"/>
    </source>
</evidence>
<organism evidence="2 3">
    <name type="scientific">Methylophaga thiooxydans DMS010</name>
    <dbReference type="NCBI Taxonomy" id="637616"/>
    <lineage>
        <taxon>Bacteria</taxon>
        <taxon>Pseudomonadati</taxon>
        <taxon>Pseudomonadota</taxon>
        <taxon>Gammaproteobacteria</taxon>
        <taxon>Thiotrichales</taxon>
        <taxon>Piscirickettsiaceae</taxon>
        <taxon>Methylophaga</taxon>
    </lineage>
</organism>
<dbReference type="RefSeq" id="WP_008289840.1">
    <property type="nucleotide sequence ID" value="NZ_GG657883.1"/>
</dbReference>
<dbReference type="OrthoDB" id="9812424at2"/>
<feature type="signal peptide" evidence="1">
    <location>
        <begin position="1"/>
        <end position="22"/>
    </location>
</feature>
<keyword evidence="3" id="KW-1185">Reference proteome</keyword>
<proteinExistence type="predicted"/>
<protein>
    <recommendedName>
        <fullName evidence="4">Tetratricopeptide repeat domain protein</fullName>
    </recommendedName>
</protein>